<dbReference type="PROSITE" id="PS00856">
    <property type="entry name" value="GUANYLATE_KINASE_1"/>
    <property type="match status" value="1"/>
</dbReference>
<dbReference type="STRING" id="6337.A0A0V0XY92"/>
<dbReference type="Gene3D" id="2.30.42.10">
    <property type="match status" value="1"/>
</dbReference>
<dbReference type="PROSITE" id="PS50106">
    <property type="entry name" value="PDZ"/>
    <property type="match status" value="1"/>
</dbReference>
<dbReference type="GO" id="GO:0005524">
    <property type="term" value="F:ATP binding"/>
    <property type="evidence" value="ECO:0007669"/>
    <property type="project" value="InterPro"/>
</dbReference>
<dbReference type="AlphaFoldDB" id="A0A0V0XY92"/>
<dbReference type="InterPro" id="IPR027417">
    <property type="entry name" value="P-loop_NTPase"/>
</dbReference>
<dbReference type="SUPFAM" id="SSF50156">
    <property type="entry name" value="PDZ domain-like"/>
    <property type="match status" value="1"/>
</dbReference>
<dbReference type="FunFam" id="2.30.42.10:FF:000016">
    <property type="entry name" value="peripheral plasma membrane protein CASK isoform X2"/>
    <property type="match status" value="1"/>
</dbReference>
<gene>
    <name evidence="8" type="primary">CASK</name>
    <name evidence="8" type="ORF">T4E_11523</name>
</gene>
<organism evidence="8 9">
    <name type="scientific">Trichinella pseudospiralis</name>
    <name type="common">Parasitic roundworm</name>
    <dbReference type="NCBI Taxonomy" id="6337"/>
    <lineage>
        <taxon>Eukaryota</taxon>
        <taxon>Metazoa</taxon>
        <taxon>Ecdysozoa</taxon>
        <taxon>Nematoda</taxon>
        <taxon>Enoplea</taxon>
        <taxon>Dorylaimia</taxon>
        <taxon>Trichinellida</taxon>
        <taxon>Trichinellidae</taxon>
        <taxon>Trichinella</taxon>
    </lineage>
</organism>
<dbReference type="PROSITE" id="PS50011">
    <property type="entry name" value="PROTEIN_KINASE_DOM"/>
    <property type="match status" value="1"/>
</dbReference>
<comment type="similarity">
    <text evidence="1">Belongs to the MAGUK family.</text>
</comment>
<dbReference type="PROSITE" id="PS50052">
    <property type="entry name" value="GUANYLATE_KINASE_2"/>
    <property type="match status" value="1"/>
</dbReference>
<dbReference type="InterPro" id="IPR001478">
    <property type="entry name" value="PDZ"/>
</dbReference>
<dbReference type="Pfam" id="PF00595">
    <property type="entry name" value="PDZ"/>
    <property type="match status" value="1"/>
</dbReference>
<dbReference type="InterPro" id="IPR001452">
    <property type="entry name" value="SH3_domain"/>
</dbReference>
<dbReference type="CDD" id="cd10831">
    <property type="entry name" value="PDZ_CASK-like"/>
    <property type="match status" value="1"/>
</dbReference>
<dbReference type="FunFam" id="3.40.50.300:FF:000146">
    <property type="entry name" value="MAGUK p55 subfamily member 6 isoform X1"/>
    <property type="match status" value="1"/>
</dbReference>
<evidence type="ECO:0000259" key="5">
    <source>
        <dbReference type="PROSITE" id="PS50011"/>
    </source>
</evidence>
<evidence type="ECO:0000313" key="8">
    <source>
        <dbReference type="EMBL" id="KRX92909.1"/>
    </source>
</evidence>
<keyword evidence="2 3" id="KW-0728">SH3 domain</keyword>
<dbReference type="InterPro" id="IPR036028">
    <property type="entry name" value="SH3-like_dom_sf"/>
</dbReference>
<dbReference type="EMBL" id="JYDU01000099">
    <property type="protein sequence ID" value="KRX92909.1"/>
    <property type="molecule type" value="Genomic_DNA"/>
</dbReference>
<sequence length="1154" mass="131426">LTTGQDWVNIETRCNILTADRMLNSTNNHLHQNHLKSNSVCSNLPITTTGAIHADSLDCLPYDIQGIIERNATSVLYRVLSRGTFQSFAVKVREVQICCGLKHPYIIGLVDTYQLNDSFYIVYEFMEGRNLCLEIVERAAAGFVYSEHVASHYLRQLLNALNYCHERDIIHRDIRLKCIILANKENSSPVKLGGFHLAVQLPDCNARIQGSKIGSLMYMAPEVVDGEHYNCAVDMWSIGVVAFVLLCGRFPFYGSTEEIFNLISNGRYTTQHRTWNYVSDYAKDFVIKLLTVDRHRRMTAPEALNHPWIQDKGMVAQRIHLTETVTAMQRFNKLEGIKNRILMCVNSPRWTFTANDGSIDIVDPYYCSDDQNASSKAVGQLYMALDQIISLCDGIESYNLPFYEYTMMDDRLYDILELFDHINLISVRFSSPICTSYQLLEGALELLSSFEPSDNMMKLLLILNSPIMKIIFHTADVIAYEVFGRLSNLTAENVPSFAHAATSWESNAIDELTLSSSDLSLTPVKRVRIIQFQRNTDEPMGITMKINEDGKCIIARIMHGGMVHRQGTLHVGDEIREINGINTSCQTVENLQRMLRDLRGTLTFKVIPSYRSAPPPCEIYVRAQFDYDPFQDDLIPCPQAGVPFKTGDILQIISKDDHNWWQARFIALFPAFGFNYNAPVQQNQNPLVAGLIPSHELQEWRAACLASVIDQLDLVTYEEVVRLPSFRRKTLVLLGANGVGRRHIKNTLIQRHPDRFAYPIPHTTRPPRKDECDGQHYYFVNHDVMLADVQRNEYLEYGTHEEFMYGTKLETIRKIHRAGKIAILDVEPQALKVLRTAEYSPFVVFVAAPDLKDLEDPDGSLERLVRESELLRQAYGHFFDYIFVNNDIDETIKLLELLMEKLHLCSQWVPVSWAILRPCKVTQRKASKALFKEAKQNKCCCSGNYPGTELQRVTVPNDKIAWEIPFDEYKPLEYSAMSTSVNICGTVETETDPVGFNDGFNPKFNTLDGLIDRRSCTGEYLVVDGRPLNPVGRTGIAGKGSLARWGPNHRGFVNSPHLALTSELDALLKSRLSKSLSVAGAEKRFRKALKHKELVLQSYYDDARNTDNAWVEVTVYEFAYQYGFGDLVFENENNTLGLQWRKFSENPLGYDMFK</sequence>
<dbReference type="SUPFAM" id="SSF52540">
    <property type="entry name" value="P-loop containing nucleoside triphosphate hydrolases"/>
    <property type="match status" value="1"/>
</dbReference>
<dbReference type="GO" id="GO:0019098">
    <property type="term" value="P:reproductive behavior"/>
    <property type="evidence" value="ECO:0007669"/>
    <property type="project" value="UniProtKB-ARBA"/>
</dbReference>
<feature type="domain" description="Protein kinase" evidence="5">
    <location>
        <begin position="38"/>
        <end position="309"/>
    </location>
</feature>
<dbReference type="Gene3D" id="3.90.79.10">
    <property type="entry name" value="Nucleoside Triphosphate Pyrophosphohydrolase"/>
    <property type="match status" value="1"/>
</dbReference>
<dbReference type="Pfam" id="PF00625">
    <property type="entry name" value="Guanylate_kin"/>
    <property type="match status" value="1"/>
</dbReference>
<dbReference type="GO" id="GO:0004672">
    <property type="term" value="F:protein kinase activity"/>
    <property type="evidence" value="ECO:0007669"/>
    <property type="project" value="InterPro"/>
</dbReference>
<dbReference type="Proteomes" id="UP000054815">
    <property type="component" value="Unassembled WGS sequence"/>
</dbReference>
<name>A0A0V0XY92_TRIPS</name>
<evidence type="ECO:0000256" key="1">
    <source>
        <dbReference type="ARBA" id="ARBA00007014"/>
    </source>
</evidence>
<dbReference type="SUPFAM" id="SSF55811">
    <property type="entry name" value="Nudix"/>
    <property type="match status" value="1"/>
</dbReference>
<evidence type="ECO:0000259" key="4">
    <source>
        <dbReference type="PROSITE" id="PS50002"/>
    </source>
</evidence>
<protein>
    <submittedName>
        <fullName evidence="8">Peripheral plasma membrane protein CASK</fullName>
    </submittedName>
</protein>
<dbReference type="Gene3D" id="3.40.50.300">
    <property type="entry name" value="P-loop containing nucleotide triphosphate hydrolases"/>
    <property type="match status" value="1"/>
</dbReference>
<dbReference type="Pfam" id="PF00069">
    <property type="entry name" value="Pkinase"/>
    <property type="match status" value="1"/>
</dbReference>
<dbReference type="InterPro" id="IPR015797">
    <property type="entry name" value="NUDIX_hydrolase-like_dom_sf"/>
</dbReference>
<dbReference type="SMART" id="SM00072">
    <property type="entry name" value="GuKc"/>
    <property type="match status" value="1"/>
</dbReference>
<dbReference type="InterPro" id="IPR000719">
    <property type="entry name" value="Prot_kinase_dom"/>
</dbReference>
<dbReference type="PANTHER" id="PTHR23122">
    <property type="entry name" value="MEMBRANE-ASSOCIATED GUANYLATE KINASE MAGUK"/>
    <property type="match status" value="1"/>
</dbReference>
<feature type="domain" description="PDZ" evidence="7">
    <location>
        <begin position="529"/>
        <end position="610"/>
    </location>
</feature>
<dbReference type="InterPro" id="IPR050716">
    <property type="entry name" value="MAGUK"/>
</dbReference>
<dbReference type="Gene3D" id="1.10.510.10">
    <property type="entry name" value="Transferase(Phosphotransferase) domain 1"/>
    <property type="match status" value="1"/>
</dbReference>
<evidence type="ECO:0000313" key="9">
    <source>
        <dbReference type="Proteomes" id="UP000054815"/>
    </source>
</evidence>
<evidence type="ECO:0000259" key="6">
    <source>
        <dbReference type="PROSITE" id="PS50052"/>
    </source>
</evidence>
<dbReference type="InterPro" id="IPR008145">
    <property type="entry name" value="GK/Ca_channel_bsu"/>
</dbReference>
<evidence type="ECO:0000256" key="2">
    <source>
        <dbReference type="ARBA" id="ARBA00022443"/>
    </source>
</evidence>
<feature type="non-terminal residue" evidence="8">
    <location>
        <position position="1"/>
    </location>
</feature>
<dbReference type="SUPFAM" id="SSF56112">
    <property type="entry name" value="Protein kinase-like (PK-like)"/>
    <property type="match status" value="1"/>
</dbReference>
<proteinExistence type="inferred from homology"/>
<dbReference type="InterPro" id="IPR008144">
    <property type="entry name" value="Guanylate_kin-like_dom"/>
</dbReference>
<dbReference type="Pfam" id="PF25969">
    <property type="entry name" value="NUDT9_N"/>
    <property type="match status" value="1"/>
</dbReference>
<accession>A0A0V0XY92</accession>
<dbReference type="CDD" id="cd00071">
    <property type="entry name" value="GMPK"/>
    <property type="match status" value="1"/>
</dbReference>
<comment type="caution">
    <text evidence="8">The sequence shown here is derived from an EMBL/GenBank/DDBJ whole genome shotgun (WGS) entry which is preliminary data.</text>
</comment>
<dbReference type="Gene3D" id="3.30.200.20">
    <property type="entry name" value="Phosphorylase Kinase, domain 1"/>
    <property type="match status" value="1"/>
</dbReference>
<evidence type="ECO:0000256" key="3">
    <source>
        <dbReference type="PROSITE-ProRule" id="PRU00192"/>
    </source>
</evidence>
<dbReference type="InterPro" id="IPR011009">
    <property type="entry name" value="Kinase-like_dom_sf"/>
</dbReference>
<dbReference type="SMART" id="SM00326">
    <property type="entry name" value="SH3"/>
    <property type="match status" value="1"/>
</dbReference>
<feature type="domain" description="SH3" evidence="4">
    <location>
        <begin position="616"/>
        <end position="702"/>
    </location>
</feature>
<evidence type="ECO:0000259" key="7">
    <source>
        <dbReference type="PROSITE" id="PS50106"/>
    </source>
</evidence>
<dbReference type="InterPro" id="IPR020590">
    <property type="entry name" value="Guanylate_kinase_CS"/>
</dbReference>
<dbReference type="SUPFAM" id="SSF50044">
    <property type="entry name" value="SH3-domain"/>
    <property type="match status" value="1"/>
</dbReference>
<dbReference type="SMART" id="SM00228">
    <property type="entry name" value="PDZ"/>
    <property type="match status" value="1"/>
</dbReference>
<dbReference type="PROSITE" id="PS50002">
    <property type="entry name" value="SH3"/>
    <property type="match status" value="1"/>
</dbReference>
<reference evidence="8 9" key="1">
    <citation type="submission" date="2015-01" db="EMBL/GenBank/DDBJ databases">
        <title>Evolution of Trichinella species and genotypes.</title>
        <authorList>
            <person name="Korhonen P.K."/>
            <person name="Edoardo P."/>
            <person name="Giuseppe L.R."/>
            <person name="Gasser R.B."/>
        </authorList>
    </citation>
    <scope>NUCLEOTIDE SEQUENCE [LARGE SCALE GENOMIC DNA]</scope>
    <source>
        <strain evidence="8">ISS141</strain>
    </source>
</reference>
<dbReference type="InterPro" id="IPR036034">
    <property type="entry name" value="PDZ_sf"/>
</dbReference>
<dbReference type="Gene3D" id="2.30.30.40">
    <property type="entry name" value="SH3 Domains"/>
    <property type="match status" value="1"/>
</dbReference>
<feature type="domain" description="Guanylate kinase-like" evidence="6">
    <location>
        <begin position="728"/>
        <end position="900"/>
    </location>
</feature>